<dbReference type="PANTHER" id="PTHR33221:SF4">
    <property type="entry name" value="HTH-TYPE TRANSCRIPTIONAL REPRESSOR NSRR"/>
    <property type="match status" value="1"/>
</dbReference>
<dbReference type="NCBIfam" id="TIGR00738">
    <property type="entry name" value="rrf2_super"/>
    <property type="match status" value="1"/>
</dbReference>
<dbReference type="Proteomes" id="UP000509367">
    <property type="component" value="Chromosome"/>
</dbReference>
<keyword evidence="3" id="KW-1185">Reference proteome</keyword>
<dbReference type="PROSITE" id="PS01332">
    <property type="entry name" value="HTH_RRF2_1"/>
    <property type="match status" value="1"/>
</dbReference>
<dbReference type="InterPro" id="IPR036388">
    <property type="entry name" value="WH-like_DNA-bd_sf"/>
</dbReference>
<name>A0A6N1VDY8_9HYPH</name>
<dbReference type="Gene3D" id="1.10.10.10">
    <property type="entry name" value="Winged helix-like DNA-binding domain superfamily/Winged helix DNA-binding domain"/>
    <property type="match status" value="1"/>
</dbReference>
<dbReference type="GO" id="GO:0003700">
    <property type="term" value="F:DNA-binding transcription factor activity"/>
    <property type="evidence" value="ECO:0007669"/>
    <property type="project" value="TreeGrafter"/>
</dbReference>
<dbReference type="Pfam" id="PF02082">
    <property type="entry name" value="Rrf2"/>
    <property type="match status" value="1"/>
</dbReference>
<sequence>MRLTKQTNYAFRILMYCAANGGELSRVADIAKAYTVSEPFLFKILQPLTEGGLLETVRGRNGGIRLARPAGEITLLDVIRLTEDNFSMAECFNEDVSGCPLVDMCRLSAALREALNAFFAVMAKYTIADLARPHGDIGVLLGLDSDGTAAVAV</sequence>
<proteinExistence type="predicted"/>
<dbReference type="EMBL" id="CP054836">
    <property type="protein sequence ID" value="QKV17432.1"/>
    <property type="molecule type" value="Genomic_DNA"/>
</dbReference>
<dbReference type="GO" id="GO:0005829">
    <property type="term" value="C:cytosol"/>
    <property type="evidence" value="ECO:0007669"/>
    <property type="project" value="TreeGrafter"/>
</dbReference>
<reference evidence="2 3" key="1">
    <citation type="submission" date="2020-06" db="EMBL/GenBank/DDBJ databases">
        <title>Oricola thermophila sp. nov. isolated from a tidal sediments.</title>
        <authorList>
            <person name="Kwon K.K."/>
            <person name="Yang S.-H."/>
            <person name="Park M.-J."/>
        </authorList>
    </citation>
    <scope>NUCLEOTIDE SEQUENCE [LARGE SCALE GENOMIC DNA]</scope>
    <source>
        <strain evidence="2 3">MEBiC13590</strain>
    </source>
</reference>
<dbReference type="InterPro" id="IPR000944">
    <property type="entry name" value="Tscrpt_reg_Rrf2"/>
</dbReference>
<dbReference type="GO" id="GO:0003677">
    <property type="term" value="F:DNA binding"/>
    <property type="evidence" value="ECO:0007669"/>
    <property type="project" value="UniProtKB-KW"/>
</dbReference>
<dbReference type="NCBIfam" id="NF008886">
    <property type="entry name" value="PRK11920.1"/>
    <property type="match status" value="1"/>
</dbReference>
<organism evidence="2 3">
    <name type="scientific">Oricola thermophila</name>
    <dbReference type="NCBI Taxonomy" id="2742145"/>
    <lineage>
        <taxon>Bacteria</taxon>
        <taxon>Pseudomonadati</taxon>
        <taxon>Pseudomonadota</taxon>
        <taxon>Alphaproteobacteria</taxon>
        <taxon>Hyphomicrobiales</taxon>
        <taxon>Ahrensiaceae</taxon>
        <taxon>Oricola</taxon>
    </lineage>
</organism>
<dbReference type="PANTHER" id="PTHR33221">
    <property type="entry name" value="WINGED HELIX-TURN-HELIX TRANSCRIPTIONAL REGULATOR, RRF2 FAMILY"/>
    <property type="match status" value="1"/>
</dbReference>
<dbReference type="PROSITE" id="PS51197">
    <property type="entry name" value="HTH_RRF2_2"/>
    <property type="match status" value="1"/>
</dbReference>
<evidence type="ECO:0000313" key="3">
    <source>
        <dbReference type="Proteomes" id="UP000509367"/>
    </source>
</evidence>
<accession>A0A6N1VDY8</accession>
<gene>
    <name evidence="2" type="primary">rirA</name>
    <name evidence="2" type="ORF">HTY61_02595</name>
</gene>
<keyword evidence="1" id="KW-0238">DNA-binding</keyword>
<dbReference type="RefSeq" id="WP_175275329.1">
    <property type="nucleotide sequence ID" value="NZ_CP054836.1"/>
</dbReference>
<dbReference type="InterPro" id="IPR030489">
    <property type="entry name" value="TR_Rrf2-type_CS"/>
</dbReference>
<dbReference type="SUPFAM" id="SSF46785">
    <property type="entry name" value="Winged helix' DNA-binding domain"/>
    <property type="match status" value="1"/>
</dbReference>
<evidence type="ECO:0000313" key="2">
    <source>
        <dbReference type="EMBL" id="QKV17432.1"/>
    </source>
</evidence>
<dbReference type="KEGG" id="orm:HTY61_02595"/>
<evidence type="ECO:0000256" key="1">
    <source>
        <dbReference type="ARBA" id="ARBA00023125"/>
    </source>
</evidence>
<dbReference type="InterPro" id="IPR036390">
    <property type="entry name" value="WH_DNA-bd_sf"/>
</dbReference>
<dbReference type="AlphaFoldDB" id="A0A6N1VDY8"/>
<protein>
    <submittedName>
        <fullName evidence="2">Iron-responsive transcriptional regulator RirA</fullName>
    </submittedName>
</protein>